<dbReference type="EMBL" id="KV921436">
    <property type="protein sequence ID" value="ORE15171.1"/>
    <property type="molecule type" value="Genomic_DNA"/>
</dbReference>
<dbReference type="AlphaFoldDB" id="A0A0A1ND62"/>
<proteinExistence type="predicted"/>
<evidence type="ECO:0000313" key="1">
    <source>
        <dbReference type="EMBL" id="ORE15171.1"/>
    </source>
</evidence>
<protein>
    <submittedName>
        <fullName evidence="1">Uncharacterized protein</fullName>
    </submittedName>
</protein>
<organism evidence="1 2">
    <name type="scientific">Rhizopus microsporus</name>
    <dbReference type="NCBI Taxonomy" id="58291"/>
    <lineage>
        <taxon>Eukaryota</taxon>
        <taxon>Fungi</taxon>
        <taxon>Fungi incertae sedis</taxon>
        <taxon>Mucoromycota</taxon>
        <taxon>Mucoromycotina</taxon>
        <taxon>Mucoromycetes</taxon>
        <taxon>Mucorales</taxon>
        <taxon>Mucorineae</taxon>
        <taxon>Rhizopodaceae</taxon>
        <taxon>Rhizopus</taxon>
    </lineage>
</organism>
<dbReference type="OMA" id="PSIMMAR"/>
<dbReference type="VEuPathDB" id="FungiDB:BCV72DRAFT_186645"/>
<name>A0A0A1ND62_RHIZD</name>
<reference evidence="1 2" key="1">
    <citation type="journal article" date="2016" name="Proc. Natl. Acad. Sci. U.S.A.">
        <title>Lipid metabolic changes in an early divergent fungus govern the establishment of a mutualistic symbiosis with endobacteria.</title>
        <authorList>
            <person name="Lastovetsky O.A."/>
            <person name="Gaspar M.L."/>
            <person name="Mondo S.J."/>
            <person name="LaButti K.M."/>
            <person name="Sandor L."/>
            <person name="Grigoriev I.V."/>
            <person name="Henry S.A."/>
            <person name="Pawlowska T.E."/>
        </authorList>
    </citation>
    <scope>NUCLEOTIDE SEQUENCE [LARGE SCALE GENOMIC DNA]</scope>
    <source>
        <strain evidence="1 2">ATCC 11559</strain>
    </source>
</reference>
<gene>
    <name evidence="1" type="ORF">BCV71DRAFT_228844</name>
</gene>
<dbReference type="Proteomes" id="UP000242381">
    <property type="component" value="Unassembled WGS sequence"/>
</dbReference>
<sequence>MFPSLQAALPSIERLNKKRIEQPLPKKELVLANQRNHIRTTSAPSILPSYGQKLSLDVLLDAIDLDQEMRQFFRNEVMKSKNRTQLGMFKPMPMLRRRSRSAPSALPSYHYQRAFNAKWIMNDKRVVTTASEAQKVAELIVKQHFETVKKNNNNNSV</sequence>
<accession>A0A0A1ND62</accession>
<evidence type="ECO:0000313" key="2">
    <source>
        <dbReference type="Proteomes" id="UP000242381"/>
    </source>
</evidence>